<feature type="region of interest" description="Disordered" evidence="1">
    <location>
        <begin position="120"/>
        <end position="144"/>
    </location>
</feature>
<protein>
    <recommendedName>
        <fullName evidence="6">Nickel transport protein</fullName>
    </recommendedName>
</protein>
<dbReference type="STRING" id="765911.Thivi_1167"/>
<evidence type="ECO:0000256" key="2">
    <source>
        <dbReference type="SAM" id="Phobius"/>
    </source>
</evidence>
<organism evidence="4 5">
    <name type="scientific">Thiocystis violascens (strain ATCC 17096 / DSM 198 / 6111)</name>
    <name type="common">Chromatium violascens</name>
    <dbReference type="NCBI Taxonomy" id="765911"/>
    <lineage>
        <taxon>Bacteria</taxon>
        <taxon>Pseudomonadati</taxon>
        <taxon>Pseudomonadota</taxon>
        <taxon>Gammaproteobacteria</taxon>
        <taxon>Chromatiales</taxon>
        <taxon>Chromatiaceae</taxon>
        <taxon>Thiocystis</taxon>
    </lineage>
</organism>
<dbReference type="RefSeq" id="WP_014777681.1">
    <property type="nucleotide sequence ID" value="NC_018012.1"/>
</dbReference>
<dbReference type="eggNOG" id="COG0310">
    <property type="taxonomic scope" value="Bacteria"/>
</dbReference>
<proteinExistence type="predicted"/>
<feature type="chain" id="PRO_5003683188" description="Nickel transport protein" evidence="3">
    <location>
        <begin position="32"/>
        <end position="222"/>
    </location>
</feature>
<feature type="signal peptide" evidence="3">
    <location>
        <begin position="1"/>
        <end position="31"/>
    </location>
</feature>
<dbReference type="AlphaFoldDB" id="I3Y879"/>
<keyword evidence="2" id="KW-0812">Transmembrane</keyword>
<feature type="compositionally biased region" description="Polar residues" evidence="1">
    <location>
        <begin position="126"/>
        <end position="138"/>
    </location>
</feature>
<evidence type="ECO:0008006" key="6">
    <source>
        <dbReference type="Google" id="ProtNLM"/>
    </source>
</evidence>
<keyword evidence="2" id="KW-1133">Transmembrane helix</keyword>
<reference evidence="4 5" key="1">
    <citation type="submission" date="2012-06" db="EMBL/GenBank/DDBJ databases">
        <title>Complete sequence of Thiocystis violascens DSM 198.</title>
        <authorList>
            <consortium name="US DOE Joint Genome Institute"/>
            <person name="Lucas S."/>
            <person name="Han J."/>
            <person name="Lapidus A."/>
            <person name="Cheng J.-F."/>
            <person name="Goodwin L."/>
            <person name="Pitluck S."/>
            <person name="Peters L."/>
            <person name="Ovchinnikova G."/>
            <person name="Teshima H."/>
            <person name="Detter J.C."/>
            <person name="Han C."/>
            <person name="Tapia R."/>
            <person name="Land M."/>
            <person name="Hauser L."/>
            <person name="Kyrpides N."/>
            <person name="Ivanova N."/>
            <person name="Pagani I."/>
            <person name="Vogl K."/>
            <person name="Liu Z."/>
            <person name="Frigaard N.-U."/>
            <person name="Bryant D."/>
            <person name="Woyke T."/>
        </authorList>
    </citation>
    <scope>NUCLEOTIDE SEQUENCE [LARGE SCALE GENOMIC DNA]</scope>
    <source>
        <strain evidence="5">ATCC 17096 / DSM 198 / 6111</strain>
    </source>
</reference>
<keyword evidence="5" id="KW-1185">Reference proteome</keyword>
<keyword evidence="3" id="KW-0732">Signal</keyword>
<dbReference type="HOGENOM" id="CLU_083845_0_0_6"/>
<evidence type="ECO:0000256" key="1">
    <source>
        <dbReference type="SAM" id="MobiDB-lite"/>
    </source>
</evidence>
<dbReference type="EMBL" id="CP003154">
    <property type="protein sequence ID" value="AFL73197.1"/>
    <property type="molecule type" value="Genomic_DNA"/>
</dbReference>
<evidence type="ECO:0000313" key="4">
    <source>
        <dbReference type="EMBL" id="AFL73197.1"/>
    </source>
</evidence>
<feature type="transmembrane region" description="Helical" evidence="2">
    <location>
        <begin position="196"/>
        <end position="213"/>
    </location>
</feature>
<accession>I3Y879</accession>
<name>I3Y879_THIV6</name>
<sequence>MPDPGSRARHPFPRRLILPLMLALTSLPVAAHKLQVFAFAEGDRIEGTTYFAGGAKAAGARIQIQDTAGQVLAQLTPTEDGQFRYRARTLTDYLIVAESGDGHRAQWRIRADELAGGFPLAGAESPQLQTHETSTSEPAETERARLPNPVAAPVSGETHDIDPALIAAIDQAVARQMRPLREQLIAARDEVRLRDILGGIGYILGLTGLALWWRSRRPDTQS</sequence>
<evidence type="ECO:0000313" key="5">
    <source>
        <dbReference type="Proteomes" id="UP000006062"/>
    </source>
</evidence>
<keyword evidence="2" id="KW-0472">Membrane</keyword>
<evidence type="ECO:0000256" key="3">
    <source>
        <dbReference type="SAM" id="SignalP"/>
    </source>
</evidence>
<gene>
    <name evidence="4" type="ordered locus">Thivi_1167</name>
</gene>
<dbReference type="Proteomes" id="UP000006062">
    <property type="component" value="Chromosome"/>
</dbReference>
<dbReference type="KEGG" id="tvi:Thivi_1167"/>